<dbReference type="PANTHER" id="PTHR43798:SF5">
    <property type="entry name" value="MONOACYLGLYCEROL LIPASE ABHD6"/>
    <property type="match status" value="1"/>
</dbReference>
<dbReference type="GO" id="GO:0047372">
    <property type="term" value="F:monoacylglycerol lipase activity"/>
    <property type="evidence" value="ECO:0007669"/>
    <property type="project" value="TreeGrafter"/>
</dbReference>
<accession>A0A7Y9J8Q1</accession>
<dbReference type="EMBL" id="JACCBN010000001">
    <property type="protein sequence ID" value="NYD39817.1"/>
    <property type="molecule type" value="Genomic_DNA"/>
</dbReference>
<evidence type="ECO:0000259" key="2">
    <source>
        <dbReference type="Pfam" id="PF00561"/>
    </source>
</evidence>
<evidence type="ECO:0000256" key="1">
    <source>
        <dbReference type="SAM" id="MobiDB-lite"/>
    </source>
</evidence>
<dbReference type="PRINTS" id="PR00111">
    <property type="entry name" value="ABHYDROLASE"/>
</dbReference>
<dbReference type="Proteomes" id="UP000535890">
    <property type="component" value="Unassembled WGS sequence"/>
</dbReference>
<evidence type="ECO:0000313" key="3">
    <source>
        <dbReference type="EMBL" id="NYD39817.1"/>
    </source>
</evidence>
<dbReference type="Gene3D" id="3.40.50.1820">
    <property type="entry name" value="alpha/beta hydrolase"/>
    <property type="match status" value="1"/>
</dbReference>
<sequence length="286" mass="31496">MTSTVSTATAAETQFVDVDGTPFAYRTLGVEQAGEPPLVLLHRYRAEMDDWDPLFLDTLAAGRRVVIFNNRGVASSGGETPVTLEEAADDAAAFVRALDIEKADVLGWSMGGMTAPIVAQRHPELVRRLVLTGTCPPGNPEFVPCPDHWLEVASKPEFEDEDILHIFFTDSEASRRKGRESLARMDKPGRPGSSVKTSPETMQAQITAIGAFWGNEQGWFERLKDIQQPTLVANGDTDVAFPIIDSVILFREIPNSQFTVYRDANHGFLFQEPVVFANEVLAFLAE</sequence>
<feature type="region of interest" description="Disordered" evidence="1">
    <location>
        <begin position="177"/>
        <end position="198"/>
    </location>
</feature>
<organism evidence="3 4">
    <name type="scientific">Actinomycetospora corticicola</name>
    <dbReference type="NCBI Taxonomy" id="663602"/>
    <lineage>
        <taxon>Bacteria</taxon>
        <taxon>Bacillati</taxon>
        <taxon>Actinomycetota</taxon>
        <taxon>Actinomycetes</taxon>
        <taxon>Pseudonocardiales</taxon>
        <taxon>Pseudonocardiaceae</taxon>
        <taxon>Actinomycetospora</taxon>
    </lineage>
</organism>
<dbReference type="Pfam" id="PF00561">
    <property type="entry name" value="Abhydrolase_1"/>
    <property type="match status" value="1"/>
</dbReference>
<evidence type="ECO:0000313" key="4">
    <source>
        <dbReference type="Proteomes" id="UP000535890"/>
    </source>
</evidence>
<dbReference type="GO" id="GO:0046464">
    <property type="term" value="P:acylglycerol catabolic process"/>
    <property type="evidence" value="ECO:0007669"/>
    <property type="project" value="TreeGrafter"/>
</dbReference>
<dbReference type="GO" id="GO:0016020">
    <property type="term" value="C:membrane"/>
    <property type="evidence" value="ECO:0007669"/>
    <property type="project" value="TreeGrafter"/>
</dbReference>
<dbReference type="RefSeq" id="WP_179797084.1">
    <property type="nucleotide sequence ID" value="NZ_BAABHP010000002.1"/>
</dbReference>
<dbReference type="AlphaFoldDB" id="A0A7Y9J8Q1"/>
<dbReference type="InterPro" id="IPR050266">
    <property type="entry name" value="AB_hydrolase_sf"/>
</dbReference>
<dbReference type="SUPFAM" id="SSF53474">
    <property type="entry name" value="alpha/beta-Hydrolases"/>
    <property type="match status" value="1"/>
</dbReference>
<dbReference type="PANTHER" id="PTHR43798">
    <property type="entry name" value="MONOACYLGLYCEROL LIPASE"/>
    <property type="match status" value="1"/>
</dbReference>
<feature type="compositionally biased region" description="Basic and acidic residues" evidence="1">
    <location>
        <begin position="177"/>
        <end position="189"/>
    </location>
</feature>
<dbReference type="InterPro" id="IPR000073">
    <property type="entry name" value="AB_hydrolase_1"/>
</dbReference>
<protein>
    <submittedName>
        <fullName evidence="3">Pimeloyl-ACP methyl ester carboxylesterase</fullName>
    </submittedName>
</protein>
<comment type="caution">
    <text evidence="3">The sequence shown here is derived from an EMBL/GenBank/DDBJ whole genome shotgun (WGS) entry which is preliminary data.</text>
</comment>
<name>A0A7Y9J8Q1_9PSEU</name>
<dbReference type="InterPro" id="IPR029058">
    <property type="entry name" value="AB_hydrolase_fold"/>
</dbReference>
<gene>
    <name evidence="3" type="ORF">BJ983_005919</name>
</gene>
<proteinExistence type="predicted"/>
<feature type="domain" description="AB hydrolase-1" evidence="2">
    <location>
        <begin position="36"/>
        <end position="273"/>
    </location>
</feature>
<reference evidence="3 4" key="1">
    <citation type="submission" date="2020-07" db="EMBL/GenBank/DDBJ databases">
        <title>Sequencing the genomes of 1000 actinobacteria strains.</title>
        <authorList>
            <person name="Klenk H.-P."/>
        </authorList>
    </citation>
    <scope>NUCLEOTIDE SEQUENCE [LARGE SCALE GENOMIC DNA]</scope>
    <source>
        <strain evidence="3 4">DSM 45772</strain>
    </source>
</reference>
<keyword evidence="4" id="KW-1185">Reference proteome</keyword>